<dbReference type="PROSITE" id="PS50041">
    <property type="entry name" value="C_TYPE_LECTIN_2"/>
    <property type="match status" value="1"/>
</dbReference>
<dbReference type="SUPFAM" id="SSF56436">
    <property type="entry name" value="C-type lectin-like"/>
    <property type="match status" value="1"/>
</dbReference>
<feature type="region of interest" description="Disordered" evidence="1">
    <location>
        <begin position="1"/>
        <end position="35"/>
    </location>
</feature>
<evidence type="ECO:0000313" key="3">
    <source>
        <dbReference type="EMBL" id="KAK6748112.1"/>
    </source>
</evidence>
<sequence>MLEKKKKKGGRGCEEGSYSRGSCPKTTPDPETDATMKYERSNVWIGLSGKTPNDFKWSDGTPVGYLAWTSEPKMDSQQMYCGQMEYDNGVREFRKWIAVPCTEKASLFLCKKKADKEETKKPGPVTKKPDPGTGNPDPGTGNPDPGTGNPDPGTGNPAPDTGKPRPGTGGPSSYEEDDDPFVLYKGCYPGEK</sequence>
<feature type="region of interest" description="Disordered" evidence="1">
    <location>
        <begin position="112"/>
        <end position="192"/>
    </location>
</feature>
<feature type="compositionally biased region" description="Basic and acidic residues" evidence="1">
    <location>
        <begin position="112"/>
        <end position="121"/>
    </location>
</feature>
<dbReference type="Gene3D" id="3.10.100.10">
    <property type="entry name" value="Mannose-Binding Protein A, subunit A"/>
    <property type="match status" value="1"/>
</dbReference>
<feature type="domain" description="C-type lectin" evidence="2">
    <location>
        <begin position="41"/>
        <end position="104"/>
    </location>
</feature>
<dbReference type="InterPro" id="IPR001304">
    <property type="entry name" value="C-type_lectin-like"/>
</dbReference>
<dbReference type="Pfam" id="PF00059">
    <property type="entry name" value="Lectin_C"/>
    <property type="match status" value="1"/>
</dbReference>
<reference evidence="3 4" key="1">
    <citation type="submission" date="2023-08" db="EMBL/GenBank/DDBJ databases">
        <title>A Necator americanus chromosomal reference genome.</title>
        <authorList>
            <person name="Ilik V."/>
            <person name="Petrzelkova K.J."/>
            <person name="Pardy F."/>
            <person name="Fuh T."/>
            <person name="Niatou-Singa F.S."/>
            <person name="Gouil Q."/>
            <person name="Baker L."/>
            <person name="Ritchie M.E."/>
            <person name="Jex A.R."/>
            <person name="Gazzola D."/>
            <person name="Li H."/>
            <person name="Toshio Fujiwara R."/>
            <person name="Zhan B."/>
            <person name="Aroian R.V."/>
            <person name="Pafco B."/>
            <person name="Schwarz E.M."/>
        </authorList>
    </citation>
    <scope>NUCLEOTIDE SEQUENCE [LARGE SCALE GENOMIC DNA]</scope>
    <source>
        <strain evidence="3 4">Aroian</strain>
        <tissue evidence="3">Whole animal</tissue>
    </source>
</reference>
<dbReference type="InterPro" id="IPR016187">
    <property type="entry name" value="CTDL_fold"/>
</dbReference>
<feature type="compositionally biased region" description="Basic residues" evidence="1">
    <location>
        <begin position="1"/>
        <end position="10"/>
    </location>
</feature>
<dbReference type="InterPro" id="IPR050111">
    <property type="entry name" value="C-type_lectin/snaclec_domain"/>
</dbReference>
<proteinExistence type="predicted"/>
<protein>
    <recommendedName>
        <fullName evidence="2">C-type lectin domain-containing protein</fullName>
    </recommendedName>
</protein>
<dbReference type="CDD" id="cd00037">
    <property type="entry name" value="CLECT"/>
    <property type="match status" value="1"/>
</dbReference>
<accession>A0ABR1DC93</accession>
<organism evidence="3 4">
    <name type="scientific">Necator americanus</name>
    <name type="common">Human hookworm</name>
    <dbReference type="NCBI Taxonomy" id="51031"/>
    <lineage>
        <taxon>Eukaryota</taxon>
        <taxon>Metazoa</taxon>
        <taxon>Ecdysozoa</taxon>
        <taxon>Nematoda</taxon>
        <taxon>Chromadorea</taxon>
        <taxon>Rhabditida</taxon>
        <taxon>Rhabditina</taxon>
        <taxon>Rhabditomorpha</taxon>
        <taxon>Strongyloidea</taxon>
        <taxon>Ancylostomatidae</taxon>
        <taxon>Bunostominae</taxon>
        <taxon>Necator</taxon>
    </lineage>
</organism>
<keyword evidence="4" id="KW-1185">Reference proteome</keyword>
<dbReference type="Proteomes" id="UP001303046">
    <property type="component" value="Unassembled WGS sequence"/>
</dbReference>
<comment type="caution">
    <text evidence="3">The sequence shown here is derived from an EMBL/GenBank/DDBJ whole genome shotgun (WGS) entry which is preliminary data.</text>
</comment>
<gene>
    <name evidence="3" type="primary">Necator_chrIV.g14294</name>
    <name evidence="3" type="ORF">RB195_001000</name>
</gene>
<dbReference type="InterPro" id="IPR016186">
    <property type="entry name" value="C-type_lectin-like/link_sf"/>
</dbReference>
<evidence type="ECO:0000313" key="4">
    <source>
        <dbReference type="Proteomes" id="UP001303046"/>
    </source>
</evidence>
<feature type="compositionally biased region" description="Low complexity" evidence="1">
    <location>
        <begin position="131"/>
        <end position="161"/>
    </location>
</feature>
<dbReference type="EMBL" id="JAVFWL010000004">
    <property type="protein sequence ID" value="KAK6748112.1"/>
    <property type="molecule type" value="Genomic_DNA"/>
</dbReference>
<evidence type="ECO:0000259" key="2">
    <source>
        <dbReference type="PROSITE" id="PS50041"/>
    </source>
</evidence>
<name>A0ABR1DC93_NECAM</name>
<dbReference type="PANTHER" id="PTHR22803">
    <property type="entry name" value="MANNOSE, PHOSPHOLIPASE, LECTIN RECEPTOR RELATED"/>
    <property type="match status" value="1"/>
</dbReference>
<evidence type="ECO:0000256" key="1">
    <source>
        <dbReference type="SAM" id="MobiDB-lite"/>
    </source>
</evidence>